<dbReference type="RefSeq" id="WP_266341271.1">
    <property type="nucleotide sequence ID" value="NZ_JAPKNK010000018.1"/>
</dbReference>
<proteinExistence type="predicted"/>
<dbReference type="Proteomes" id="UP001144805">
    <property type="component" value="Unassembled WGS sequence"/>
</dbReference>
<evidence type="ECO:0000313" key="1">
    <source>
        <dbReference type="EMBL" id="MCX5572308.1"/>
    </source>
</evidence>
<comment type="caution">
    <text evidence="1">The sequence shown here is derived from an EMBL/GenBank/DDBJ whole genome shotgun (WGS) entry which is preliminary data.</text>
</comment>
<protein>
    <submittedName>
        <fullName evidence="1">Lasso peptide biosynthesis protein</fullName>
    </submittedName>
</protein>
<accession>A0A9X3EAX1</accession>
<organism evidence="1 2">
    <name type="scientific">Kaistia nematophila</name>
    <dbReference type="NCBI Taxonomy" id="2994654"/>
    <lineage>
        <taxon>Bacteria</taxon>
        <taxon>Pseudomonadati</taxon>
        <taxon>Pseudomonadota</taxon>
        <taxon>Alphaproteobacteria</taxon>
        <taxon>Hyphomicrobiales</taxon>
        <taxon>Kaistiaceae</taxon>
        <taxon>Kaistia</taxon>
    </lineage>
</organism>
<dbReference type="EMBL" id="JAPKNK010000018">
    <property type="protein sequence ID" value="MCX5572308.1"/>
    <property type="molecule type" value="Genomic_DNA"/>
</dbReference>
<sequence>MPDSLHAIAASVRTFLEPAWRHWQPGAKPPSKNTCGRSSLFLERVLRHEGYEARWTNGIPRLGEDAPELGPFGFFDGTRWESHAWVECDGLIVDVTADQFGAPPVLVTPTTDPRYGARTLDTASPEAVAARQRTVDELWRGWGTR</sequence>
<reference evidence="1" key="1">
    <citation type="submission" date="2022-11" db="EMBL/GenBank/DDBJ databases">
        <title>Biodiversity and phylogenetic relationships of bacteria.</title>
        <authorList>
            <person name="Machado R.A.R."/>
            <person name="Bhat A."/>
            <person name="Loulou A."/>
            <person name="Kallel S."/>
        </authorList>
    </citation>
    <scope>NUCLEOTIDE SEQUENCE</scope>
    <source>
        <strain evidence="1">K-TC2</strain>
    </source>
</reference>
<dbReference type="AlphaFoldDB" id="A0A9X3EAX1"/>
<gene>
    <name evidence="1" type="ORF">OSH07_24105</name>
</gene>
<name>A0A9X3EAX1_9HYPH</name>
<keyword evidence="2" id="KW-1185">Reference proteome</keyword>
<evidence type="ECO:0000313" key="2">
    <source>
        <dbReference type="Proteomes" id="UP001144805"/>
    </source>
</evidence>